<dbReference type="SUPFAM" id="SSF81343">
    <property type="entry name" value="Fumarate reductase respiratory complex transmembrane subunits"/>
    <property type="match status" value="1"/>
</dbReference>
<name>A0A1A9HUC9_9CHLA</name>
<evidence type="ECO:0000256" key="1">
    <source>
        <dbReference type="SAM" id="Phobius"/>
    </source>
</evidence>
<feature type="transmembrane region" description="Helical" evidence="1">
    <location>
        <begin position="73"/>
        <end position="95"/>
    </location>
</feature>
<proteinExistence type="predicted"/>
<dbReference type="STRING" id="1806891.Cs308_0418"/>
<reference evidence="2 3" key="1">
    <citation type="submission" date="2016-03" db="EMBL/GenBank/DDBJ databases">
        <title>Culture-independent genomics supports pathogen discovery for uncultivable bacteria within the genus Chlamydia.</title>
        <authorList>
            <person name="Taylor-Brown A."/>
            <person name="Bachmann N.L."/>
            <person name="Borel N."/>
            <person name="Polkinghorne A."/>
        </authorList>
    </citation>
    <scope>NUCLEOTIDE SEQUENCE [LARGE SCALE GENOMIC DNA]</scope>
    <source>
        <strain evidence="2 3">2742-308</strain>
    </source>
</reference>
<keyword evidence="1" id="KW-0812">Transmembrane</keyword>
<dbReference type="AlphaFoldDB" id="A0A1A9HUC9"/>
<keyword evidence="3" id="KW-1185">Reference proteome</keyword>
<keyword evidence="1" id="KW-0472">Membrane</keyword>
<keyword evidence="1" id="KW-1133">Transmembrane helix</keyword>
<dbReference type="GO" id="GO:0016020">
    <property type="term" value="C:membrane"/>
    <property type="evidence" value="ECO:0007669"/>
    <property type="project" value="InterPro"/>
</dbReference>
<feature type="transmembrane region" description="Helical" evidence="1">
    <location>
        <begin position="274"/>
        <end position="294"/>
    </location>
</feature>
<organism evidence="2 3">
    <name type="scientific">Candidatus Chlamydia sanziniae</name>
    <dbReference type="NCBI Taxonomy" id="1806891"/>
    <lineage>
        <taxon>Bacteria</taxon>
        <taxon>Pseudomonadati</taxon>
        <taxon>Chlamydiota</taxon>
        <taxon>Chlamydiia</taxon>
        <taxon>Chlamydiales</taxon>
        <taxon>Chlamydiaceae</taxon>
        <taxon>Chlamydia/Chlamydophila group</taxon>
        <taxon>Chlamydia</taxon>
    </lineage>
</organism>
<evidence type="ECO:0000313" key="2">
    <source>
        <dbReference type="EMBL" id="ANH78589.1"/>
    </source>
</evidence>
<dbReference type="RefSeq" id="WP_066483357.1">
    <property type="nucleotide sequence ID" value="NZ_CP014639.1"/>
</dbReference>
<feature type="transmembrane region" description="Helical" evidence="1">
    <location>
        <begin position="124"/>
        <end position="142"/>
    </location>
</feature>
<dbReference type="KEGG" id="csaz:Cs308_0418"/>
<dbReference type="PATRIC" id="fig|1806891.3.peg.409"/>
<gene>
    <name evidence="2" type="ORF">Cs308_0418</name>
</gene>
<dbReference type="EMBL" id="CP014639">
    <property type="protein sequence ID" value="ANH78589.1"/>
    <property type="molecule type" value="Genomic_DNA"/>
</dbReference>
<sequence length="297" mass="33994">MTRREICSGTTQNKQRRYFAFLLRCTHSLAGLAFTLFLCEHIFTNMLASSYLSYGKGFIAIVDNFHKVPGLKIIEVVCLALPFICHALIGIVYLFQGESNSYPGDGSRPYLPYARNYAYTWQRWTAWILLFGVAIHVVHLRFLRYPMHIDLPQGSYYVVTIDPSRYTAIVKGTDAFLVMNVPEAEMMIPRVDKQEFKKACPDLFLKNGSYLFTPNAGRAFLYVVRDVLGILWVAVFYTVLVLAAAFHGLNGLWTFCSRWGVMISSRKQLYLRTLYYVAMIVVVFMGVSVIWNLYSVA</sequence>
<evidence type="ECO:0000313" key="3">
    <source>
        <dbReference type="Proteomes" id="UP000078162"/>
    </source>
</evidence>
<dbReference type="OrthoDB" id="9789209at2"/>
<feature type="transmembrane region" description="Helical" evidence="1">
    <location>
        <begin position="21"/>
        <end position="43"/>
    </location>
</feature>
<dbReference type="Gene3D" id="1.20.1300.10">
    <property type="entry name" value="Fumarate reductase/succinate dehydrogenase, transmembrane subunit"/>
    <property type="match status" value="1"/>
</dbReference>
<dbReference type="InterPro" id="IPR034804">
    <property type="entry name" value="SQR/QFR_C/D"/>
</dbReference>
<protein>
    <submittedName>
        <fullName evidence="2">Succinate dehydrogenase cytochrome b558 subunit</fullName>
    </submittedName>
</protein>
<accession>A0A1A9HUC9</accession>
<dbReference type="Proteomes" id="UP000078162">
    <property type="component" value="Chromosome"/>
</dbReference>
<feature type="transmembrane region" description="Helical" evidence="1">
    <location>
        <begin position="230"/>
        <end position="253"/>
    </location>
</feature>